<accession>A0A315W616</accession>
<dbReference type="Proteomes" id="UP000250572">
    <property type="component" value="Unassembled WGS sequence"/>
</dbReference>
<organism evidence="2 3">
    <name type="scientific">Gambusia affinis</name>
    <name type="common">Western mosquitofish</name>
    <name type="synonym">Heterandria affinis</name>
    <dbReference type="NCBI Taxonomy" id="33528"/>
    <lineage>
        <taxon>Eukaryota</taxon>
        <taxon>Metazoa</taxon>
        <taxon>Chordata</taxon>
        <taxon>Craniata</taxon>
        <taxon>Vertebrata</taxon>
        <taxon>Euteleostomi</taxon>
        <taxon>Actinopterygii</taxon>
        <taxon>Neopterygii</taxon>
        <taxon>Teleostei</taxon>
        <taxon>Neoteleostei</taxon>
        <taxon>Acanthomorphata</taxon>
        <taxon>Ovalentaria</taxon>
        <taxon>Atherinomorphae</taxon>
        <taxon>Cyprinodontiformes</taxon>
        <taxon>Poeciliidae</taxon>
        <taxon>Poeciliinae</taxon>
        <taxon>Gambusia</taxon>
    </lineage>
</organism>
<sequence length="170" mass="19136">MHPRRYAYEHHGQTLQALFLDQHATIAPPLPKAGWLCESAGSSGRSWGWGLAGPLGASSERGTAVSRRSSGMWPGSGGRRSTKRSFMLPHNTTEPENRHRIHNQLSFIFTIRQQMVPGVVPCCAPELGAVRWTELRRKVTCVCDGDDGGTEEPCVRRWRLGECHRRHRWL</sequence>
<evidence type="ECO:0000313" key="2">
    <source>
        <dbReference type="EMBL" id="PWA31187.1"/>
    </source>
</evidence>
<name>A0A315W616_GAMAF</name>
<evidence type="ECO:0000256" key="1">
    <source>
        <dbReference type="SAM" id="MobiDB-lite"/>
    </source>
</evidence>
<comment type="caution">
    <text evidence="2">The sequence shown here is derived from an EMBL/GenBank/DDBJ whole genome shotgun (WGS) entry which is preliminary data.</text>
</comment>
<proteinExistence type="predicted"/>
<evidence type="ECO:0000313" key="3">
    <source>
        <dbReference type="Proteomes" id="UP000250572"/>
    </source>
</evidence>
<reference evidence="2 3" key="1">
    <citation type="journal article" date="2018" name="G3 (Bethesda)">
        <title>A High-Quality Reference Genome for the Invasive Mosquitofish Gambusia affinis Using a Chicago Library.</title>
        <authorList>
            <person name="Hoffberg S.L."/>
            <person name="Troendle N.J."/>
            <person name="Glenn T.C."/>
            <person name="Mahmud O."/>
            <person name="Louha S."/>
            <person name="Chalopin D."/>
            <person name="Bennetzen J.L."/>
            <person name="Mauricio R."/>
        </authorList>
    </citation>
    <scope>NUCLEOTIDE SEQUENCE [LARGE SCALE GENOMIC DNA]</scope>
    <source>
        <strain evidence="2">NE01/NJP1002.9</strain>
        <tissue evidence="2">Muscle</tissue>
    </source>
</reference>
<feature type="region of interest" description="Disordered" evidence="1">
    <location>
        <begin position="58"/>
        <end position="97"/>
    </location>
</feature>
<gene>
    <name evidence="2" type="ORF">CCH79_00002705</name>
</gene>
<dbReference type="EMBL" id="NHOQ01000293">
    <property type="protein sequence ID" value="PWA31187.1"/>
    <property type="molecule type" value="Genomic_DNA"/>
</dbReference>
<dbReference type="AlphaFoldDB" id="A0A315W616"/>
<keyword evidence="3" id="KW-1185">Reference proteome</keyword>
<protein>
    <submittedName>
        <fullName evidence="2">Uncharacterized protein</fullName>
    </submittedName>
</protein>